<sequence length="187" mass="20577">MARIFGTNMTEANTNRVVGTYGYMAPEYASEGIFSVKSDVYSFGVLLLEIVSGKRNSGHHHQYGDFVNLLGYAWQLWKDGRAYELIDPTLGERGDVSTIMRCVKVALLCVQDNAADRPTMAEVTAMLASGSGDAVVLPDPRQPPHFRFQISSSDDDGGWSEARTRWSHGTSSCSTNELTITTMQEGR</sequence>
<comment type="caution">
    <text evidence="3">The sequence shown here is derived from an EMBL/GenBank/DDBJ whole genome shotgun (WGS) entry which is preliminary data.</text>
</comment>
<dbReference type="PROSITE" id="PS50011">
    <property type="entry name" value="PROTEIN_KINASE_DOM"/>
    <property type="match status" value="1"/>
</dbReference>
<accession>A0AAV5DME8</accession>
<dbReference type="Gene3D" id="1.10.510.10">
    <property type="entry name" value="Transferase(Phosphotransferase) domain 1"/>
    <property type="match status" value="1"/>
</dbReference>
<reference evidence="3" key="2">
    <citation type="submission" date="2021-12" db="EMBL/GenBank/DDBJ databases">
        <title>Resequencing data analysis of finger millet.</title>
        <authorList>
            <person name="Hatakeyama M."/>
            <person name="Aluri S."/>
            <person name="Balachadran M.T."/>
            <person name="Sivarajan S.R."/>
            <person name="Poveda L."/>
            <person name="Shimizu-Inatsugi R."/>
            <person name="Schlapbach R."/>
            <person name="Sreeman S.M."/>
            <person name="Shimizu K.K."/>
        </authorList>
    </citation>
    <scope>NUCLEOTIDE SEQUENCE</scope>
</reference>
<dbReference type="GO" id="GO:0004672">
    <property type="term" value="F:protein kinase activity"/>
    <property type="evidence" value="ECO:0007669"/>
    <property type="project" value="InterPro"/>
</dbReference>
<gene>
    <name evidence="3" type="primary">ga29738</name>
    <name evidence="3" type="ORF">PR202_ga29738</name>
</gene>
<evidence type="ECO:0000313" key="4">
    <source>
        <dbReference type="Proteomes" id="UP001054889"/>
    </source>
</evidence>
<dbReference type="FunFam" id="1.10.510.10:FF:001722">
    <property type="entry name" value="G-type lectin S-receptor-like serine/threonine-protein kinase B120"/>
    <property type="match status" value="1"/>
</dbReference>
<feature type="region of interest" description="Disordered" evidence="1">
    <location>
        <begin position="150"/>
        <end position="173"/>
    </location>
</feature>
<dbReference type="Proteomes" id="UP001054889">
    <property type="component" value="Unassembled WGS sequence"/>
</dbReference>
<feature type="domain" description="Protein kinase" evidence="2">
    <location>
        <begin position="1"/>
        <end position="136"/>
    </location>
</feature>
<keyword evidence="4" id="KW-1185">Reference proteome</keyword>
<dbReference type="PANTHER" id="PTHR27006">
    <property type="entry name" value="PROMASTIGOTE SURFACE ANTIGEN PROTEIN PSA"/>
    <property type="match status" value="1"/>
</dbReference>
<reference evidence="3" key="1">
    <citation type="journal article" date="2018" name="DNA Res.">
        <title>Multiple hybrid de novo genome assembly of finger millet, an orphan allotetraploid crop.</title>
        <authorList>
            <person name="Hatakeyama M."/>
            <person name="Aluri S."/>
            <person name="Balachadran M.T."/>
            <person name="Sivarajan S.R."/>
            <person name="Patrignani A."/>
            <person name="Gruter S."/>
            <person name="Poveda L."/>
            <person name="Shimizu-Inatsugi R."/>
            <person name="Baeten J."/>
            <person name="Francoijs K.J."/>
            <person name="Nataraja K.N."/>
            <person name="Reddy Y.A.N."/>
            <person name="Phadnis S."/>
            <person name="Ravikumar R.L."/>
            <person name="Schlapbach R."/>
            <person name="Sreeman S.M."/>
            <person name="Shimizu K.K."/>
        </authorList>
    </citation>
    <scope>NUCLEOTIDE SEQUENCE</scope>
</reference>
<dbReference type="SUPFAM" id="SSF56112">
    <property type="entry name" value="Protein kinase-like (PK-like)"/>
    <property type="match status" value="1"/>
</dbReference>
<dbReference type="InterPro" id="IPR000719">
    <property type="entry name" value="Prot_kinase_dom"/>
</dbReference>
<dbReference type="GO" id="GO:0005524">
    <property type="term" value="F:ATP binding"/>
    <property type="evidence" value="ECO:0007669"/>
    <property type="project" value="InterPro"/>
</dbReference>
<dbReference type="AlphaFoldDB" id="A0AAV5DME8"/>
<protein>
    <recommendedName>
        <fullName evidence="2">Protein kinase domain-containing protein</fullName>
    </recommendedName>
</protein>
<dbReference type="PANTHER" id="PTHR27006:SF598">
    <property type="entry name" value="CYSTEINE-RICH RECEPTOR-LIKE PROTEIN KINASE 25"/>
    <property type="match status" value="1"/>
</dbReference>
<dbReference type="InterPro" id="IPR001245">
    <property type="entry name" value="Ser-Thr/Tyr_kinase_cat_dom"/>
</dbReference>
<evidence type="ECO:0000256" key="1">
    <source>
        <dbReference type="SAM" id="MobiDB-lite"/>
    </source>
</evidence>
<evidence type="ECO:0000259" key="2">
    <source>
        <dbReference type="PROSITE" id="PS50011"/>
    </source>
</evidence>
<proteinExistence type="predicted"/>
<organism evidence="3 4">
    <name type="scientific">Eleusine coracana subsp. coracana</name>
    <dbReference type="NCBI Taxonomy" id="191504"/>
    <lineage>
        <taxon>Eukaryota</taxon>
        <taxon>Viridiplantae</taxon>
        <taxon>Streptophyta</taxon>
        <taxon>Embryophyta</taxon>
        <taxon>Tracheophyta</taxon>
        <taxon>Spermatophyta</taxon>
        <taxon>Magnoliopsida</taxon>
        <taxon>Liliopsida</taxon>
        <taxon>Poales</taxon>
        <taxon>Poaceae</taxon>
        <taxon>PACMAD clade</taxon>
        <taxon>Chloridoideae</taxon>
        <taxon>Cynodonteae</taxon>
        <taxon>Eleusininae</taxon>
        <taxon>Eleusine</taxon>
    </lineage>
</organism>
<dbReference type="InterPro" id="IPR011009">
    <property type="entry name" value="Kinase-like_dom_sf"/>
</dbReference>
<name>A0AAV5DME8_ELECO</name>
<evidence type="ECO:0000313" key="3">
    <source>
        <dbReference type="EMBL" id="GJN11539.1"/>
    </source>
</evidence>
<dbReference type="Pfam" id="PF07714">
    <property type="entry name" value="PK_Tyr_Ser-Thr"/>
    <property type="match status" value="1"/>
</dbReference>
<dbReference type="EMBL" id="BQKI01000018">
    <property type="protein sequence ID" value="GJN11539.1"/>
    <property type="molecule type" value="Genomic_DNA"/>
</dbReference>